<protein>
    <submittedName>
        <fullName evidence="2">Uncharacterized protein</fullName>
    </submittedName>
</protein>
<sequence>MGRSEWPNHSRILLRLMESALENDFKTRVRNSSDFTSNGPTMKVLSHLSKFSSAICHGKLLGADELSLSPPDGQGHQAECDGGQGRDRFQFFKSTL</sequence>
<evidence type="ECO:0000313" key="3">
    <source>
        <dbReference type="Proteomes" id="UP001346149"/>
    </source>
</evidence>
<comment type="caution">
    <text evidence="2">The sequence shown here is derived from an EMBL/GenBank/DDBJ whole genome shotgun (WGS) entry which is preliminary data.</text>
</comment>
<gene>
    <name evidence="2" type="ORF">SAY86_032023</name>
</gene>
<organism evidence="2 3">
    <name type="scientific">Trapa natans</name>
    <name type="common">Water chestnut</name>
    <dbReference type="NCBI Taxonomy" id="22666"/>
    <lineage>
        <taxon>Eukaryota</taxon>
        <taxon>Viridiplantae</taxon>
        <taxon>Streptophyta</taxon>
        <taxon>Embryophyta</taxon>
        <taxon>Tracheophyta</taxon>
        <taxon>Spermatophyta</taxon>
        <taxon>Magnoliopsida</taxon>
        <taxon>eudicotyledons</taxon>
        <taxon>Gunneridae</taxon>
        <taxon>Pentapetalae</taxon>
        <taxon>rosids</taxon>
        <taxon>malvids</taxon>
        <taxon>Myrtales</taxon>
        <taxon>Lythraceae</taxon>
        <taxon>Trapa</taxon>
    </lineage>
</organism>
<evidence type="ECO:0000313" key="2">
    <source>
        <dbReference type="EMBL" id="KAK4791610.1"/>
    </source>
</evidence>
<proteinExistence type="predicted"/>
<dbReference type="Proteomes" id="UP001346149">
    <property type="component" value="Unassembled WGS sequence"/>
</dbReference>
<reference evidence="2 3" key="1">
    <citation type="journal article" date="2023" name="Hortic Res">
        <title>Pangenome of water caltrop reveals structural variations and asymmetric subgenome divergence after allopolyploidization.</title>
        <authorList>
            <person name="Zhang X."/>
            <person name="Chen Y."/>
            <person name="Wang L."/>
            <person name="Yuan Y."/>
            <person name="Fang M."/>
            <person name="Shi L."/>
            <person name="Lu R."/>
            <person name="Comes H.P."/>
            <person name="Ma Y."/>
            <person name="Chen Y."/>
            <person name="Huang G."/>
            <person name="Zhou Y."/>
            <person name="Zheng Z."/>
            <person name="Qiu Y."/>
        </authorList>
    </citation>
    <scope>NUCLEOTIDE SEQUENCE [LARGE SCALE GENOMIC DNA]</scope>
    <source>
        <strain evidence="2">F231</strain>
    </source>
</reference>
<evidence type="ECO:0000256" key="1">
    <source>
        <dbReference type="SAM" id="MobiDB-lite"/>
    </source>
</evidence>
<keyword evidence="3" id="KW-1185">Reference proteome</keyword>
<accession>A0AAN7LST0</accession>
<name>A0AAN7LST0_TRANT</name>
<dbReference type="AlphaFoldDB" id="A0AAN7LST0"/>
<dbReference type="EMBL" id="JAXQNO010000009">
    <property type="protein sequence ID" value="KAK4791610.1"/>
    <property type="molecule type" value="Genomic_DNA"/>
</dbReference>
<feature type="region of interest" description="Disordered" evidence="1">
    <location>
        <begin position="66"/>
        <end position="86"/>
    </location>
</feature>